<feature type="region of interest" description="Disordered" evidence="1">
    <location>
        <begin position="118"/>
        <end position="145"/>
    </location>
</feature>
<dbReference type="Proteomes" id="UP000030758">
    <property type="component" value="Unassembled WGS sequence"/>
</dbReference>
<dbReference type="EMBL" id="KL363255">
    <property type="protein sequence ID" value="KFD50307.1"/>
    <property type="molecule type" value="Genomic_DNA"/>
</dbReference>
<feature type="compositionally biased region" description="Basic and acidic residues" evidence="1">
    <location>
        <begin position="24"/>
        <end position="38"/>
    </location>
</feature>
<sequence>MHVETSDTIEQPSKDESDNSISSNKDEVAREPEKSDARIKQCEVVKSKQEIPKVFIPFVLPWESKPCLQNQHGMTAFGSCRNAITKATDSGGEPIAYHNDPFLSMFAMTNNLASQKGMHSFGGHRQNVSKSVRTGDVPHEKAKNSETVIPKQAGGFSAKQNRLTAPIGSLRRNVMKIEYQDKLISPKMDPQSNTFLTRSAAPNPNSHAGSSAMDHFRSQVIKLENNDGLAHDRKTESMLPRWYDRGGLVSPAGTGAGIAGMGHPRQIITPVKDIYPLLEEDIINSKKVIPWATAPSLQSQQGTGGFQKRRDVTIGFSAL</sequence>
<protein>
    <recommendedName>
        <fullName evidence="5">Calponin family repeat-containing domain protein</fullName>
    </recommendedName>
</protein>
<proteinExistence type="predicted"/>
<name>A0A085NJ85_9BILA</name>
<dbReference type="EMBL" id="KL367495">
    <property type="protein sequence ID" value="KFD69531.1"/>
    <property type="molecule type" value="Genomic_DNA"/>
</dbReference>
<evidence type="ECO:0000313" key="4">
    <source>
        <dbReference type="Proteomes" id="UP000030764"/>
    </source>
</evidence>
<dbReference type="OrthoDB" id="5917182at2759"/>
<keyword evidence="4" id="KW-1185">Reference proteome</keyword>
<gene>
    <name evidence="2" type="ORF">M513_08807</name>
    <name evidence="3" type="ORF">M514_08807</name>
</gene>
<organism evidence="3">
    <name type="scientific">Trichuris suis</name>
    <name type="common">pig whipworm</name>
    <dbReference type="NCBI Taxonomy" id="68888"/>
    <lineage>
        <taxon>Eukaryota</taxon>
        <taxon>Metazoa</taxon>
        <taxon>Ecdysozoa</taxon>
        <taxon>Nematoda</taxon>
        <taxon>Enoplea</taxon>
        <taxon>Dorylaimia</taxon>
        <taxon>Trichinellida</taxon>
        <taxon>Trichuridae</taxon>
        <taxon>Trichuris</taxon>
    </lineage>
</organism>
<evidence type="ECO:0000313" key="3">
    <source>
        <dbReference type="EMBL" id="KFD69531.1"/>
    </source>
</evidence>
<reference evidence="3 4" key="1">
    <citation type="journal article" date="2014" name="Nat. Genet.">
        <title>Genome and transcriptome of the porcine whipworm Trichuris suis.</title>
        <authorList>
            <person name="Jex A.R."/>
            <person name="Nejsum P."/>
            <person name="Schwarz E.M."/>
            <person name="Hu L."/>
            <person name="Young N.D."/>
            <person name="Hall R.S."/>
            <person name="Korhonen P.K."/>
            <person name="Liao S."/>
            <person name="Thamsborg S."/>
            <person name="Xia J."/>
            <person name="Xu P."/>
            <person name="Wang S."/>
            <person name="Scheerlinck J.P."/>
            <person name="Hofmann A."/>
            <person name="Sternberg P.W."/>
            <person name="Wang J."/>
            <person name="Gasser R.B."/>
        </authorList>
    </citation>
    <scope>NUCLEOTIDE SEQUENCE [LARGE SCALE GENOMIC DNA]</scope>
    <source>
        <strain evidence="3">DCEP-RM93F</strain>
        <strain evidence="2">DCEP-RM93M</strain>
    </source>
</reference>
<feature type="compositionally biased region" description="Polar residues" evidence="1">
    <location>
        <begin position="1"/>
        <end position="11"/>
    </location>
</feature>
<evidence type="ECO:0000256" key="1">
    <source>
        <dbReference type="SAM" id="MobiDB-lite"/>
    </source>
</evidence>
<dbReference type="Proteomes" id="UP000030764">
    <property type="component" value="Unassembled WGS sequence"/>
</dbReference>
<feature type="region of interest" description="Disordered" evidence="1">
    <location>
        <begin position="1"/>
        <end position="38"/>
    </location>
</feature>
<accession>A0A085NJ85</accession>
<dbReference type="AlphaFoldDB" id="A0A085NJ85"/>
<evidence type="ECO:0008006" key="5">
    <source>
        <dbReference type="Google" id="ProtNLM"/>
    </source>
</evidence>
<evidence type="ECO:0000313" key="2">
    <source>
        <dbReference type="EMBL" id="KFD50307.1"/>
    </source>
</evidence>